<organism evidence="3 4">
    <name type="scientific">Sutterella megalosphaeroides</name>
    <dbReference type="NCBI Taxonomy" id="2494234"/>
    <lineage>
        <taxon>Bacteria</taxon>
        <taxon>Pseudomonadati</taxon>
        <taxon>Pseudomonadota</taxon>
        <taxon>Betaproteobacteria</taxon>
        <taxon>Burkholderiales</taxon>
        <taxon>Sutterellaceae</taxon>
        <taxon>Sutterella</taxon>
    </lineage>
</organism>
<evidence type="ECO:0000313" key="3">
    <source>
        <dbReference type="EMBL" id="BBF23594.1"/>
    </source>
</evidence>
<gene>
    <name evidence="3" type="ORF">SUTMEG_14850</name>
</gene>
<accession>A0A2Z6IB19</accession>
<name>A0A2Z6IB19_9BURK</name>
<dbReference type="GO" id="GO:0006355">
    <property type="term" value="P:regulation of DNA-templated transcription"/>
    <property type="evidence" value="ECO:0007669"/>
    <property type="project" value="InterPro"/>
</dbReference>
<dbReference type="Pfam" id="PF04221">
    <property type="entry name" value="RelB"/>
    <property type="match status" value="1"/>
</dbReference>
<comment type="similarity">
    <text evidence="1">Belongs to the RelB/DinJ antitoxin family.</text>
</comment>
<dbReference type="NCBIfam" id="TIGR02384">
    <property type="entry name" value="RelB_DinJ"/>
    <property type="match status" value="1"/>
</dbReference>
<dbReference type="PANTHER" id="PTHR38781">
    <property type="entry name" value="ANTITOXIN DINJ-RELATED"/>
    <property type="match status" value="1"/>
</dbReference>
<dbReference type="OrthoDB" id="9804867at2"/>
<dbReference type="InterPro" id="IPR007337">
    <property type="entry name" value="RelB/DinJ"/>
</dbReference>
<dbReference type="RefSeq" id="WP_120177185.1">
    <property type="nucleotide sequence ID" value="NZ_AP018786.1"/>
</dbReference>
<reference evidence="3 4" key="1">
    <citation type="journal article" date="2018" name="Int. J. Syst. Evol. Microbiol.">
        <title>Mesosutterella multiformis gen. nov., sp. nov., a member of the family Sutterellaceae and Sutterella megalosphaeroides sp. nov., isolated from human faeces.</title>
        <authorList>
            <person name="Sakamoto M."/>
            <person name="Ikeyama N."/>
            <person name="Kunihiro T."/>
            <person name="Iino T."/>
            <person name="Yuki M."/>
            <person name="Ohkuma M."/>
        </authorList>
    </citation>
    <scope>NUCLEOTIDE SEQUENCE [LARGE SCALE GENOMIC DNA]</scope>
    <source>
        <strain evidence="3 4">6FBBBH3</strain>
    </source>
</reference>
<evidence type="ECO:0008006" key="5">
    <source>
        <dbReference type="Google" id="ProtNLM"/>
    </source>
</evidence>
<evidence type="ECO:0000256" key="1">
    <source>
        <dbReference type="ARBA" id="ARBA00010562"/>
    </source>
</evidence>
<dbReference type="Gene3D" id="1.10.1220.10">
    <property type="entry name" value="Met repressor-like"/>
    <property type="match status" value="1"/>
</dbReference>
<dbReference type="AlphaFoldDB" id="A0A2Z6IB19"/>
<keyword evidence="2" id="KW-1277">Toxin-antitoxin system</keyword>
<sequence>MYPYPKPRNATTVISSRLPRALKEEATAIFADLGLTPSDAIKTLCRYIARTGTLPFPVTEHTVSKDLSTNTSGRIPTELKPVIKDIIETKYQTTISAAIWSFFEATVKAQGLPFEVEEENRTAAS</sequence>
<evidence type="ECO:0000313" key="4">
    <source>
        <dbReference type="Proteomes" id="UP000271003"/>
    </source>
</evidence>
<dbReference type="EMBL" id="AP018786">
    <property type="protein sequence ID" value="BBF23594.1"/>
    <property type="molecule type" value="Genomic_DNA"/>
</dbReference>
<proteinExistence type="inferred from homology"/>
<dbReference type="Proteomes" id="UP000271003">
    <property type="component" value="Chromosome"/>
</dbReference>
<keyword evidence="4" id="KW-1185">Reference proteome</keyword>
<dbReference type="KEGG" id="sutt:SUTMEG_14850"/>
<dbReference type="GO" id="GO:0006351">
    <property type="term" value="P:DNA-templated transcription"/>
    <property type="evidence" value="ECO:0007669"/>
    <property type="project" value="TreeGrafter"/>
</dbReference>
<evidence type="ECO:0000256" key="2">
    <source>
        <dbReference type="ARBA" id="ARBA00022649"/>
    </source>
</evidence>
<dbReference type="InterPro" id="IPR013321">
    <property type="entry name" value="Arc_rbn_hlx_hlx"/>
</dbReference>
<dbReference type="PANTHER" id="PTHR38781:SF1">
    <property type="entry name" value="ANTITOXIN DINJ-RELATED"/>
    <property type="match status" value="1"/>
</dbReference>
<protein>
    <recommendedName>
        <fullName evidence="5">DNA damage-inducible protein</fullName>
    </recommendedName>
</protein>